<dbReference type="InterPro" id="IPR015943">
    <property type="entry name" value="WD40/YVTN_repeat-like_dom_sf"/>
</dbReference>
<evidence type="ECO:0000256" key="1">
    <source>
        <dbReference type="ARBA" id="ARBA00022737"/>
    </source>
</evidence>
<dbReference type="SUPFAM" id="SSF50998">
    <property type="entry name" value="Quinoprotein alcohol dehydrogenase-like"/>
    <property type="match status" value="1"/>
</dbReference>
<evidence type="ECO:0000256" key="2">
    <source>
        <dbReference type="PROSITE-ProRule" id="PRU00221"/>
    </source>
</evidence>
<dbReference type="InterPro" id="IPR001680">
    <property type="entry name" value="WD40_rpt"/>
</dbReference>
<comment type="caution">
    <text evidence="4">The sequence shown here is derived from an EMBL/GenBank/DDBJ whole genome shotgun (WGS) entry which is preliminary data.</text>
</comment>
<feature type="repeat" description="WD" evidence="2">
    <location>
        <begin position="1148"/>
        <end position="1172"/>
    </location>
</feature>
<dbReference type="Proteomes" id="UP000316331">
    <property type="component" value="Unassembled WGS sequence"/>
</dbReference>
<name>A0A543FFF4_9NOCA</name>
<proteinExistence type="predicted"/>
<sequence length="1242" mass="133969">MDPTLGIPDQERLRAELVPREWITSRLRSWLTSGERVLLITGPPGTGKTWFAAQLALQRTLDPRTDPRVVELPSTATLYAHFCDGNDERTLDTGEFVAQLSLFLAREIPGFHRALASSVESTGIHLSINATQTIGSMQSNATATNVEIHLAGAISARRAFTVLVRRPLEVVAAAGWDGQVLVVVDDLSSGYHYDTRDNIAELIGSVASDTSGPAGLRFVVTSRPDPWVLKALPVAAVDLHDDSPDRDDLITYIRGRLPTVEDTLRTALARILSIVVDGNFLFARHLLDDLAHPVEAGAIDPRSFQFPTGLTDLYQRWVASSLARSRERWWGWQQPVLAALAVARAAGFTETQLAGITGLPMSKVRYALDECAQFLLRDTDTGQVRIYHNSFREFLTLEHVHSEEAHHAIVEFFVRNYADRWHEADPYCRLHLVVHAAAAGQLGALVTYADFLVAVEPTALLRELPALPRGHRHAEVFARVGRLLADLDPGQRAAQLELAALEIGARDIADQFSRLTLVRAWRPLWVESVRHTPSTFIGAHPLGVLDLLALRRFGADVVATLGVDDTLRLWDLSAQDAQGELQLTSSGSPARLALLTLEGGEYLMVTGSVSVTLVHLDRLEAVASIPTRPDVLITASTVVVLDSGDAAVLGYADGVIEVVHPVGGAVLAGPWHAHDGPVFTLSSPSPYLVISGGAEGTVSLWFVSADAAERADSSGPLWSASPGCWSRAVKSVQVSDTDRMLAVGHSDGRVHLIALSDDPAYLEVCDHLPASQRHRYFQLMFMDGIPMQLTSGGSGSNDFRDVQRDSVGHGSRYPSEGITTVFGGVNCLDLMHVDDRVHLVSAGEDGKIVYLVTDPNFVAHAGIVLPYGRPLGAVAFAETAHGHVLLSAESSGSGVIRAWPLAATPWPLAPTVGEFRKRIRAMDAIVDADGTLVVVVVDDDHIGVRVGSAAWSFHAAQLTVHTVRMWIDDTHLWIAASGRADDDGAVRLWQISRDAEPIEFTLTFPELLHVAGVAQIQDDGDFLTVVGTRRGGGPAVMVVSSAEGHWVGRDVPLDGIPPECDLIDWTSAITGSGGREVLLSGAGRLHRVSVEHGVLGTDHSLFAGPRPTSIHTAHGAALVHGCWSDITIESLDENLYLANLHIEPHGEITSIAALPDGTTVAAGTTDGRVALWHDFPIDPAPLLSATDTTERPRSAESRAPNQVIRLPSAVLQLVVQPDEMILASTDLGIYVLQVRRSPSDDS</sequence>
<dbReference type="OrthoDB" id="218695at2"/>
<keyword evidence="5" id="KW-1185">Reference proteome</keyword>
<dbReference type="InterPro" id="IPR027417">
    <property type="entry name" value="P-loop_NTPase"/>
</dbReference>
<protein>
    <submittedName>
        <fullName evidence="4">WD domain G-beta repeat uncharacterized protein</fullName>
    </submittedName>
</protein>
<dbReference type="InterPro" id="IPR056884">
    <property type="entry name" value="NPHP3-like_N"/>
</dbReference>
<dbReference type="Gene3D" id="2.130.10.10">
    <property type="entry name" value="YVTN repeat-like/Quinoprotein amine dehydrogenase"/>
    <property type="match status" value="2"/>
</dbReference>
<evidence type="ECO:0000313" key="5">
    <source>
        <dbReference type="Proteomes" id="UP000316331"/>
    </source>
</evidence>
<dbReference type="InterPro" id="IPR036322">
    <property type="entry name" value="WD40_repeat_dom_sf"/>
</dbReference>
<dbReference type="PANTHER" id="PTHR10039:SF14">
    <property type="entry name" value="NACHT DOMAIN-CONTAINING PROTEIN"/>
    <property type="match status" value="1"/>
</dbReference>
<dbReference type="EMBL" id="VFPG01000001">
    <property type="protein sequence ID" value="TQM32502.1"/>
    <property type="molecule type" value="Genomic_DNA"/>
</dbReference>
<keyword evidence="1" id="KW-0677">Repeat</keyword>
<gene>
    <name evidence="4" type="ORF">FB390_4185</name>
</gene>
<dbReference type="Pfam" id="PF00400">
    <property type="entry name" value="WD40"/>
    <property type="match status" value="2"/>
</dbReference>
<dbReference type="PROSITE" id="PS50082">
    <property type="entry name" value="WD_REPEATS_2"/>
    <property type="match status" value="1"/>
</dbReference>
<dbReference type="RefSeq" id="WP_141810400.1">
    <property type="nucleotide sequence ID" value="NZ_VFPG01000001.1"/>
</dbReference>
<dbReference type="Pfam" id="PF24883">
    <property type="entry name" value="NPHP3_N"/>
    <property type="match status" value="1"/>
</dbReference>
<dbReference type="SMART" id="SM00320">
    <property type="entry name" value="WD40"/>
    <property type="match status" value="5"/>
</dbReference>
<keyword evidence="2" id="KW-0853">WD repeat</keyword>
<feature type="domain" description="Nephrocystin 3-like N-terminal" evidence="3">
    <location>
        <begin position="21"/>
        <end position="121"/>
    </location>
</feature>
<dbReference type="InterPro" id="IPR011047">
    <property type="entry name" value="Quinoprotein_ADH-like_sf"/>
</dbReference>
<dbReference type="PANTHER" id="PTHR10039">
    <property type="entry name" value="AMELOGENIN"/>
    <property type="match status" value="1"/>
</dbReference>
<dbReference type="SUPFAM" id="SSF50978">
    <property type="entry name" value="WD40 repeat-like"/>
    <property type="match status" value="1"/>
</dbReference>
<evidence type="ECO:0000259" key="3">
    <source>
        <dbReference type="Pfam" id="PF24883"/>
    </source>
</evidence>
<accession>A0A543FFF4</accession>
<organism evidence="4 5">
    <name type="scientific">Nocardia bhagyanarayanae</name>
    <dbReference type="NCBI Taxonomy" id="1215925"/>
    <lineage>
        <taxon>Bacteria</taxon>
        <taxon>Bacillati</taxon>
        <taxon>Actinomycetota</taxon>
        <taxon>Actinomycetes</taxon>
        <taxon>Mycobacteriales</taxon>
        <taxon>Nocardiaceae</taxon>
        <taxon>Nocardia</taxon>
    </lineage>
</organism>
<dbReference type="SUPFAM" id="SSF52540">
    <property type="entry name" value="P-loop containing nucleoside triphosphate hydrolases"/>
    <property type="match status" value="1"/>
</dbReference>
<evidence type="ECO:0000313" key="4">
    <source>
        <dbReference type="EMBL" id="TQM32502.1"/>
    </source>
</evidence>
<dbReference type="AlphaFoldDB" id="A0A543FFF4"/>
<dbReference type="Gene3D" id="3.40.50.300">
    <property type="entry name" value="P-loop containing nucleotide triphosphate hydrolases"/>
    <property type="match status" value="1"/>
</dbReference>
<reference evidence="4 5" key="1">
    <citation type="submission" date="2019-06" db="EMBL/GenBank/DDBJ databases">
        <title>Sequencing the genomes of 1000 actinobacteria strains.</title>
        <authorList>
            <person name="Klenk H.-P."/>
        </authorList>
    </citation>
    <scope>NUCLEOTIDE SEQUENCE [LARGE SCALE GENOMIC DNA]</scope>
    <source>
        <strain evidence="4 5">DSM 103495</strain>
    </source>
</reference>